<dbReference type="EMBL" id="BMAT01007754">
    <property type="protein sequence ID" value="GFR70616.1"/>
    <property type="molecule type" value="Genomic_DNA"/>
</dbReference>
<reference evidence="2 3" key="1">
    <citation type="journal article" date="2021" name="Elife">
        <title>Chloroplast acquisition without the gene transfer in kleptoplastic sea slugs, Plakobranchus ocellatus.</title>
        <authorList>
            <person name="Maeda T."/>
            <person name="Takahashi S."/>
            <person name="Yoshida T."/>
            <person name="Shimamura S."/>
            <person name="Takaki Y."/>
            <person name="Nagai Y."/>
            <person name="Toyoda A."/>
            <person name="Suzuki Y."/>
            <person name="Arimoto A."/>
            <person name="Ishii H."/>
            <person name="Satoh N."/>
            <person name="Nishiyama T."/>
            <person name="Hasebe M."/>
            <person name="Maruyama T."/>
            <person name="Minagawa J."/>
            <person name="Obokata J."/>
            <person name="Shigenobu S."/>
        </authorList>
    </citation>
    <scope>NUCLEOTIDE SEQUENCE [LARGE SCALE GENOMIC DNA]</scope>
</reference>
<keyword evidence="1" id="KW-0472">Membrane</keyword>
<feature type="transmembrane region" description="Helical" evidence="1">
    <location>
        <begin position="53"/>
        <end position="73"/>
    </location>
</feature>
<keyword evidence="3" id="KW-1185">Reference proteome</keyword>
<dbReference type="AlphaFoldDB" id="A0AAV4FCL7"/>
<dbReference type="Gene3D" id="3.30.40.10">
    <property type="entry name" value="Zinc/RING finger domain, C3HC4 (zinc finger)"/>
    <property type="match status" value="1"/>
</dbReference>
<evidence type="ECO:0000313" key="2">
    <source>
        <dbReference type="EMBL" id="GFR70616.1"/>
    </source>
</evidence>
<comment type="caution">
    <text evidence="2">The sequence shown here is derived from an EMBL/GenBank/DDBJ whole genome shotgun (WGS) entry which is preliminary data.</text>
</comment>
<feature type="transmembrane region" description="Helical" evidence="1">
    <location>
        <begin position="21"/>
        <end position="47"/>
    </location>
</feature>
<proteinExistence type="predicted"/>
<keyword evidence="1" id="KW-0812">Transmembrane</keyword>
<protein>
    <submittedName>
        <fullName evidence="2">Uncharacterized protein</fullName>
    </submittedName>
</protein>
<dbReference type="InterPro" id="IPR013083">
    <property type="entry name" value="Znf_RING/FYVE/PHD"/>
</dbReference>
<accession>A0AAV4FCL7</accession>
<sequence>MSKPITTYNKLTAYASTERKTIARGLVVVVVVVVVGGVVAVVVGGVVAVVVEVIVVVEVVVVVVAVVVVVVVVPPSLSLIHARGSSVAKVQEWVCVVCNKRRQLMMTTGLWYHGYHGFQADDDLPLTRSLGQGATTLMEKVSVSSQSFFLFNGDRFSLP</sequence>
<organism evidence="2 3">
    <name type="scientific">Elysia marginata</name>
    <dbReference type="NCBI Taxonomy" id="1093978"/>
    <lineage>
        <taxon>Eukaryota</taxon>
        <taxon>Metazoa</taxon>
        <taxon>Spiralia</taxon>
        <taxon>Lophotrochozoa</taxon>
        <taxon>Mollusca</taxon>
        <taxon>Gastropoda</taxon>
        <taxon>Heterobranchia</taxon>
        <taxon>Euthyneura</taxon>
        <taxon>Panpulmonata</taxon>
        <taxon>Sacoglossa</taxon>
        <taxon>Placobranchoidea</taxon>
        <taxon>Plakobranchidae</taxon>
        <taxon>Elysia</taxon>
    </lineage>
</organism>
<evidence type="ECO:0000256" key="1">
    <source>
        <dbReference type="SAM" id="Phobius"/>
    </source>
</evidence>
<keyword evidence="1" id="KW-1133">Transmembrane helix</keyword>
<gene>
    <name evidence="2" type="ORF">ElyMa_003790800</name>
</gene>
<dbReference type="Proteomes" id="UP000762676">
    <property type="component" value="Unassembled WGS sequence"/>
</dbReference>
<name>A0AAV4FCL7_9GAST</name>
<evidence type="ECO:0000313" key="3">
    <source>
        <dbReference type="Proteomes" id="UP000762676"/>
    </source>
</evidence>